<feature type="transmembrane region" description="Helical" evidence="1">
    <location>
        <begin position="82"/>
        <end position="106"/>
    </location>
</feature>
<keyword evidence="1" id="KW-0472">Membrane</keyword>
<dbReference type="RefSeq" id="WP_253654269.1">
    <property type="nucleotide sequence ID" value="NZ_BAAAOE010000003.1"/>
</dbReference>
<keyword evidence="1" id="KW-1133">Transmembrane helix</keyword>
<feature type="transmembrane region" description="Helical" evidence="1">
    <location>
        <begin position="190"/>
        <end position="217"/>
    </location>
</feature>
<accession>A0ABT1H0C7</accession>
<feature type="transmembrane region" description="Helical" evidence="1">
    <location>
        <begin position="118"/>
        <end position="138"/>
    </location>
</feature>
<feature type="transmembrane region" description="Helical" evidence="1">
    <location>
        <begin position="372"/>
        <end position="390"/>
    </location>
</feature>
<comment type="caution">
    <text evidence="2">The sequence shown here is derived from an EMBL/GenBank/DDBJ whole genome shotgun (WGS) entry which is preliminary data.</text>
</comment>
<reference evidence="2 3" key="1">
    <citation type="submission" date="2022-06" db="EMBL/GenBank/DDBJ databases">
        <title>Genomic Encyclopedia of Archaeal and Bacterial Type Strains, Phase II (KMG-II): from individual species to whole genera.</title>
        <authorList>
            <person name="Goeker M."/>
        </authorList>
    </citation>
    <scope>NUCLEOTIDE SEQUENCE [LARGE SCALE GENOMIC DNA]</scope>
    <source>
        <strain evidence="2 3">DSM 45037</strain>
    </source>
</reference>
<feature type="transmembrane region" description="Helical" evidence="1">
    <location>
        <begin position="302"/>
        <end position="326"/>
    </location>
</feature>
<proteinExistence type="predicted"/>
<evidence type="ECO:0000313" key="2">
    <source>
        <dbReference type="EMBL" id="MCP2160700.1"/>
    </source>
</evidence>
<evidence type="ECO:0000256" key="1">
    <source>
        <dbReference type="SAM" id="Phobius"/>
    </source>
</evidence>
<feature type="transmembrane region" description="Helical" evidence="1">
    <location>
        <begin position="333"/>
        <end position="352"/>
    </location>
</feature>
<dbReference type="Proteomes" id="UP001205740">
    <property type="component" value="Unassembled WGS sequence"/>
</dbReference>
<keyword evidence="1" id="KW-0812">Transmembrane</keyword>
<gene>
    <name evidence="2" type="ORF">LX12_001887</name>
</gene>
<organism evidence="2 3">
    <name type="scientific">Williamsia serinedens</name>
    <dbReference type="NCBI Taxonomy" id="391736"/>
    <lineage>
        <taxon>Bacteria</taxon>
        <taxon>Bacillati</taxon>
        <taxon>Actinomycetota</taxon>
        <taxon>Actinomycetes</taxon>
        <taxon>Mycobacteriales</taxon>
        <taxon>Nocardiaceae</taxon>
        <taxon>Williamsia</taxon>
    </lineage>
</organism>
<evidence type="ECO:0008006" key="4">
    <source>
        <dbReference type="Google" id="ProtNLM"/>
    </source>
</evidence>
<feature type="transmembrane region" description="Helical" evidence="1">
    <location>
        <begin position="402"/>
        <end position="422"/>
    </location>
</feature>
<evidence type="ECO:0000313" key="3">
    <source>
        <dbReference type="Proteomes" id="UP001205740"/>
    </source>
</evidence>
<name>A0ABT1H0C7_9NOCA</name>
<feature type="transmembrane region" description="Helical" evidence="1">
    <location>
        <begin position="238"/>
        <end position="258"/>
    </location>
</feature>
<protein>
    <recommendedName>
        <fullName evidence="4">Integral membrane protein</fullName>
    </recommendedName>
</protein>
<dbReference type="EMBL" id="JAMTCG010000003">
    <property type="protein sequence ID" value="MCP2160700.1"/>
    <property type="molecule type" value="Genomic_DNA"/>
</dbReference>
<keyword evidence="3" id="KW-1185">Reference proteome</keyword>
<sequence length="613" mass="63438">MALSTPVAKRATRAPARPGRQRVRTLLVVAGVALVAHLALRCWTLARGDFYWDDVILIARAGSSDGLGYLFDNHDGHVMPGAFAVVGLLTALAPLSWPVAAASLVLGQAVVSLVVGRLLVLVGGVRPATVAVFVLYLASPMTVPSSVWWAAGLNSLPFVAAAAWVAGDAVLACRAVPPVSLGTLAVRSGIVAAVGMAFFEKAALIGPIALVVAVLCVRREALAGGASTVRAALSRSRVLWGALVGVTAVWAVCFVLLAHPAAGDHSLSQTWALTWRGVTRGVLPALLGGPWSWGRWNPSPPFGVVSTGVVIASTVVVAAVVTAAILLRRGAGLVVLAAVGYVVVAQALVSWNRSSTGTALELAQTLRYLPDSAVVIAIAAVLILSSPTRCALSGPVRRRAGIVGGVVTGAIAVSSVVSTVAFTDSWSDNPTGAYLRTAASSLADVRDTPMFDQALPLEVLLPVAYPDNQISRVFAGLEHRPRFGDWTDRLLVLDPGGRRADGAVTRARAFAAGSGTCARPEVTGPTAIPLDGPLIRWRWTVAVGYCATGDGRIEVRIGDSAPVTVPVRSGLHPLYVQARGSGDTVSVRPLTPGLGVHFSAGQVGEVYDPALLR</sequence>